<dbReference type="AlphaFoldDB" id="Q1YF14"/>
<dbReference type="RefSeq" id="WP_009211180.1">
    <property type="nucleotide sequence ID" value="NZ_BBWP01000006.1"/>
</dbReference>
<evidence type="ECO:0008006" key="4">
    <source>
        <dbReference type="Google" id="ProtNLM"/>
    </source>
</evidence>
<keyword evidence="1" id="KW-1133">Transmembrane helix</keyword>
<organism evidence="2 3">
    <name type="scientific">Aurantimonas manganoxydans (strain ATCC BAA-1229 / DSM 21871 / SI85-9A1)</name>
    <dbReference type="NCBI Taxonomy" id="287752"/>
    <lineage>
        <taxon>Bacteria</taxon>
        <taxon>Pseudomonadati</taxon>
        <taxon>Pseudomonadota</taxon>
        <taxon>Alphaproteobacteria</taxon>
        <taxon>Hyphomicrobiales</taxon>
        <taxon>Aurantimonadaceae</taxon>
        <taxon>Aurantimonas</taxon>
    </lineage>
</organism>
<keyword evidence="3" id="KW-1185">Reference proteome</keyword>
<evidence type="ECO:0000256" key="1">
    <source>
        <dbReference type="SAM" id="Phobius"/>
    </source>
</evidence>
<dbReference type="OrthoDB" id="7264282at2"/>
<dbReference type="HOGENOM" id="CLU_1990305_0_0_5"/>
<dbReference type="BioCyc" id="AURANTIMONAS:SI859A1_03367-MONOMER"/>
<keyword evidence="1" id="KW-0472">Membrane</keyword>
<dbReference type="Proteomes" id="UP000000321">
    <property type="component" value="Unassembled WGS sequence"/>
</dbReference>
<sequence length="125" mass="14065">MSVDKRTYDDLWTLIAAPLVWALHFLFSYTVAAYACAPQSWLFKDLATARIAIGVVTLLSLLAIAYGFRRAWRDWSAGGGGHRHDRDTPEDRERFLEFSTLLLAALSFVGVIFDVLPVIMIADCR</sequence>
<keyword evidence="1" id="KW-0812">Transmembrane</keyword>
<comment type="caution">
    <text evidence="2">The sequence shown here is derived from an EMBL/GenBank/DDBJ whole genome shotgun (WGS) entry which is preliminary data.</text>
</comment>
<evidence type="ECO:0000313" key="2">
    <source>
        <dbReference type="EMBL" id="EAS48731.1"/>
    </source>
</evidence>
<name>Q1YF14_AURMS</name>
<gene>
    <name evidence="2" type="ORF">SI859A1_03367</name>
</gene>
<feature type="transmembrane region" description="Helical" evidence="1">
    <location>
        <begin position="47"/>
        <end position="68"/>
    </location>
</feature>
<feature type="transmembrane region" description="Helical" evidence="1">
    <location>
        <begin position="101"/>
        <end position="122"/>
    </location>
</feature>
<evidence type="ECO:0000313" key="3">
    <source>
        <dbReference type="Proteomes" id="UP000000321"/>
    </source>
</evidence>
<accession>Q1YF14</accession>
<dbReference type="EMBL" id="AAPJ01000007">
    <property type="protein sequence ID" value="EAS48731.1"/>
    <property type="molecule type" value="Genomic_DNA"/>
</dbReference>
<proteinExistence type="predicted"/>
<feature type="transmembrane region" description="Helical" evidence="1">
    <location>
        <begin position="12"/>
        <end position="35"/>
    </location>
</feature>
<reference evidence="2 3" key="1">
    <citation type="journal article" date="2008" name="Appl. Environ. Microbiol.">
        <title>Genomic insights into Mn(II) oxidation by the marine alphaproteobacterium Aurantimonas sp. strain SI85-9A1.</title>
        <authorList>
            <person name="Dick G.J."/>
            <person name="Podell S."/>
            <person name="Johnson H.A."/>
            <person name="Rivera-Espinoza Y."/>
            <person name="Bernier-Latmani R."/>
            <person name="McCarthy J.K."/>
            <person name="Torpey J.W."/>
            <person name="Clement B.G."/>
            <person name="Gaasterland T."/>
            <person name="Tebo B.M."/>
        </authorList>
    </citation>
    <scope>NUCLEOTIDE SEQUENCE [LARGE SCALE GENOMIC DNA]</scope>
    <source>
        <strain evidence="2 3">SI85-9A1</strain>
    </source>
</reference>
<protein>
    <recommendedName>
        <fullName evidence="4">Transmembrane protein</fullName>
    </recommendedName>
</protein>